<evidence type="ECO:0000313" key="12">
    <source>
        <dbReference type="EMBL" id="KAB7504334.1"/>
    </source>
</evidence>
<evidence type="ECO:0000256" key="10">
    <source>
        <dbReference type="ARBA" id="ARBA00033987"/>
    </source>
</evidence>
<evidence type="ECO:0000256" key="8">
    <source>
        <dbReference type="ARBA" id="ARBA00023027"/>
    </source>
</evidence>
<keyword evidence="7" id="KW-0862">Zinc</keyword>
<keyword evidence="8" id="KW-0520">NAD</keyword>
<dbReference type="GO" id="GO:0008270">
    <property type="term" value="F:zinc ion binding"/>
    <property type="evidence" value="ECO:0007669"/>
    <property type="project" value="UniProtKB-KW"/>
</dbReference>
<keyword evidence="6" id="KW-0863">Zinc-finger</keyword>
<keyword evidence="9" id="KW-0539">Nucleus</keyword>
<dbReference type="InterPro" id="IPR038650">
    <property type="entry name" value="PADR1_C_dom_sf"/>
</dbReference>
<comment type="catalytic activity">
    <reaction evidence="10">
        <text>NAD(+) + (ADP-D-ribosyl)n-acceptor = nicotinamide + (ADP-D-ribosyl)n+1-acceptor + H(+).</text>
        <dbReference type="EC" id="2.4.2.30"/>
    </reaction>
</comment>
<dbReference type="EC" id="2.4.2.30" evidence="2"/>
<feature type="non-terminal residue" evidence="12">
    <location>
        <position position="320"/>
    </location>
</feature>
<keyword evidence="3" id="KW-0328">Glycosyltransferase</keyword>
<dbReference type="Pfam" id="PF00645">
    <property type="entry name" value="zf-PARP"/>
    <property type="match status" value="2"/>
</dbReference>
<feature type="domain" description="PARP-type" evidence="11">
    <location>
        <begin position="112"/>
        <end position="201"/>
    </location>
</feature>
<evidence type="ECO:0000256" key="6">
    <source>
        <dbReference type="ARBA" id="ARBA00022771"/>
    </source>
</evidence>
<gene>
    <name evidence="12" type="primary">PARP</name>
    <name evidence="12" type="ORF">Anas_11587</name>
</gene>
<feature type="domain" description="PARP-type" evidence="11">
    <location>
        <begin position="8"/>
        <end position="90"/>
    </location>
</feature>
<dbReference type="PROSITE" id="PS50064">
    <property type="entry name" value="ZF_PARP_2"/>
    <property type="match status" value="2"/>
</dbReference>
<dbReference type="InterPro" id="IPR012982">
    <property type="entry name" value="PARP1-like_PADR1_Zn_ribbon"/>
</dbReference>
<dbReference type="EMBL" id="SEYY01003379">
    <property type="protein sequence ID" value="KAB7504334.1"/>
    <property type="molecule type" value="Genomic_DNA"/>
</dbReference>
<evidence type="ECO:0000256" key="5">
    <source>
        <dbReference type="ARBA" id="ARBA00022723"/>
    </source>
</evidence>
<dbReference type="PANTHER" id="PTHR10459:SF60">
    <property type="entry name" value="POLY [ADP-RIBOSE] POLYMERASE 2"/>
    <property type="match status" value="1"/>
</dbReference>
<reference evidence="12 13" key="1">
    <citation type="journal article" date="2019" name="PLoS Biol.">
        <title>Sex chromosomes control vertical transmission of feminizing Wolbachia symbionts in an isopod.</title>
        <authorList>
            <person name="Becking T."/>
            <person name="Chebbi M.A."/>
            <person name="Giraud I."/>
            <person name="Moumen B."/>
            <person name="Laverre T."/>
            <person name="Caubet Y."/>
            <person name="Peccoud J."/>
            <person name="Gilbert C."/>
            <person name="Cordaux R."/>
        </authorList>
    </citation>
    <scope>NUCLEOTIDE SEQUENCE [LARGE SCALE GENOMIC DNA]</scope>
    <source>
        <strain evidence="12">ANa2</strain>
        <tissue evidence="12">Whole body excluding digestive tract and cuticle</tissue>
    </source>
</reference>
<protein>
    <recommendedName>
        <fullName evidence="2">NAD(+) ADP-ribosyltransferase</fullName>
        <ecNumber evidence="2">2.4.2.30</ecNumber>
    </recommendedName>
</protein>
<keyword evidence="4" id="KW-0808">Transferase</keyword>
<dbReference type="PROSITE" id="PS00347">
    <property type="entry name" value="ZF_PARP_1"/>
    <property type="match status" value="1"/>
</dbReference>
<dbReference type="OrthoDB" id="429950at2759"/>
<accession>A0A5N5TCF9</accession>
<dbReference type="Gene3D" id="1.10.20.130">
    <property type="match status" value="1"/>
</dbReference>
<evidence type="ECO:0000256" key="1">
    <source>
        <dbReference type="ARBA" id="ARBA00004123"/>
    </source>
</evidence>
<evidence type="ECO:0000256" key="2">
    <source>
        <dbReference type="ARBA" id="ARBA00012020"/>
    </source>
</evidence>
<dbReference type="InterPro" id="IPR050800">
    <property type="entry name" value="ARTD/PARP"/>
</dbReference>
<evidence type="ECO:0000259" key="11">
    <source>
        <dbReference type="PROSITE" id="PS50064"/>
    </source>
</evidence>
<dbReference type="AlphaFoldDB" id="A0A5N5TCF9"/>
<name>A0A5N5TCF9_9CRUS</name>
<dbReference type="InterPro" id="IPR049296">
    <property type="entry name" value="PARP1-like_PADR1_N"/>
</dbReference>
<dbReference type="SUPFAM" id="SSF57716">
    <property type="entry name" value="Glucocorticoid receptor-like (DNA-binding domain)"/>
    <property type="match status" value="2"/>
</dbReference>
<dbReference type="Proteomes" id="UP000326759">
    <property type="component" value="Unassembled WGS sequence"/>
</dbReference>
<evidence type="ECO:0000313" key="13">
    <source>
        <dbReference type="Proteomes" id="UP000326759"/>
    </source>
</evidence>
<dbReference type="Gene3D" id="3.30.1740.10">
    <property type="entry name" value="Zinc finger, PARP-type"/>
    <property type="match status" value="2"/>
</dbReference>
<evidence type="ECO:0000256" key="7">
    <source>
        <dbReference type="ARBA" id="ARBA00022833"/>
    </source>
</evidence>
<evidence type="ECO:0000256" key="4">
    <source>
        <dbReference type="ARBA" id="ARBA00022679"/>
    </source>
</evidence>
<evidence type="ECO:0000256" key="9">
    <source>
        <dbReference type="ARBA" id="ARBA00023242"/>
    </source>
</evidence>
<dbReference type="PROSITE" id="PS52007">
    <property type="entry name" value="PADR1"/>
    <property type="match status" value="1"/>
</dbReference>
<comment type="caution">
    <text evidence="12">The sequence shown here is derived from an EMBL/GenBank/DDBJ whole genome shotgun (WGS) entry which is preliminary data.</text>
</comment>
<dbReference type="SMART" id="SM01335">
    <property type="entry name" value="PADR1"/>
    <property type="match status" value="1"/>
</dbReference>
<dbReference type="InterPro" id="IPR036957">
    <property type="entry name" value="Znf_PARP_sf"/>
</dbReference>
<proteinExistence type="predicted"/>
<dbReference type="GO" id="GO:1990404">
    <property type="term" value="F:NAD+-protein mono-ADP-ribosyltransferase activity"/>
    <property type="evidence" value="ECO:0007669"/>
    <property type="project" value="TreeGrafter"/>
</dbReference>
<dbReference type="GO" id="GO:0005730">
    <property type="term" value="C:nucleolus"/>
    <property type="evidence" value="ECO:0007669"/>
    <property type="project" value="TreeGrafter"/>
</dbReference>
<keyword evidence="13" id="KW-1185">Reference proteome</keyword>
<dbReference type="GO" id="GO:0070212">
    <property type="term" value="P:protein poly-ADP-ribosylation"/>
    <property type="evidence" value="ECO:0007669"/>
    <property type="project" value="TreeGrafter"/>
</dbReference>
<sequence>MGENAFNYSAEYSKSSRSSCRFCKSNIEKGSLRLAVLFQSPTFDGKIPHWFHFACFFLKQKPKSIKDIANFDSLRWDDQKIIKEKLDALGNGGKSRTNMAQKYCGSEKIYHFFIEYAKSARTVCKGCGEKILKGEIRISALDFESEKAKKTFPIPYLRHADCFIGLRRELQYYGDGADLPGFNKLSAKDKIIIKEKIKPIKSEGETDSSSSSKKSRKEELIIKQNNQIFSYRDNLEENLKKSELALLLKYNDYDPISGNSEMLDTLADLMTFGNIGRCNACKTGNLIYRSGVGYFCNGNISEWAKCTNIVEKPVRIEFKI</sequence>
<dbReference type="GO" id="GO:0003950">
    <property type="term" value="F:NAD+ poly-ADP-ribosyltransferase activity"/>
    <property type="evidence" value="ECO:0007669"/>
    <property type="project" value="UniProtKB-EC"/>
</dbReference>
<comment type="subcellular location">
    <subcellularLocation>
        <location evidence="1">Nucleus</location>
    </subcellularLocation>
</comment>
<dbReference type="Gene3D" id="2.20.25.630">
    <property type="match status" value="1"/>
</dbReference>
<dbReference type="GO" id="GO:0003677">
    <property type="term" value="F:DNA binding"/>
    <property type="evidence" value="ECO:0007669"/>
    <property type="project" value="InterPro"/>
</dbReference>
<dbReference type="InterPro" id="IPR001510">
    <property type="entry name" value="Znf_PARP"/>
</dbReference>
<dbReference type="Pfam" id="PF08063">
    <property type="entry name" value="Zn_ribbon_PADR1"/>
    <property type="match status" value="1"/>
</dbReference>
<dbReference type="PANTHER" id="PTHR10459">
    <property type="entry name" value="DNA LIGASE"/>
    <property type="match status" value="1"/>
</dbReference>
<keyword evidence="5" id="KW-0479">Metal-binding</keyword>
<organism evidence="12 13">
    <name type="scientific">Armadillidium nasatum</name>
    <dbReference type="NCBI Taxonomy" id="96803"/>
    <lineage>
        <taxon>Eukaryota</taxon>
        <taxon>Metazoa</taxon>
        <taxon>Ecdysozoa</taxon>
        <taxon>Arthropoda</taxon>
        <taxon>Crustacea</taxon>
        <taxon>Multicrustacea</taxon>
        <taxon>Malacostraca</taxon>
        <taxon>Eumalacostraca</taxon>
        <taxon>Peracarida</taxon>
        <taxon>Isopoda</taxon>
        <taxon>Oniscidea</taxon>
        <taxon>Crinocheta</taxon>
        <taxon>Armadillidiidae</taxon>
        <taxon>Armadillidium</taxon>
    </lineage>
</organism>
<dbReference type="Pfam" id="PF21728">
    <property type="entry name" value="PADR1_N"/>
    <property type="match status" value="1"/>
</dbReference>
<evidence type="ECO:0000256" key="3">
    <source>
        <dbReference type="ARBA" id="ARBA00022676"/>
    </source>
</evidence>
<dbReference type="SMART" id="SM01336">
    <property type="entry name" value="zf-PARP"/>
    <property type="match status" value="2"/>
</dbReference>
<dbReference type="GO" id="GO:0006302">
    <property type="term" value="P:double-strand break repair"/>
    <property type="evidence" value="ECO:0007669"/>
    <property type="project" value="TreeGrafter"/>
</dbReference>